<dbReference type="InterPro" id="IPR009644">
    <property type="entry name" value="FKTN/MNN4/W02B3.4-1"/>
</dbReference>
<accession>A0A9P7VBK7</accession>
<evidence type="ECO:0000313" key="8">
    <source>
        <dbReference type="Proteomes" id="UP000790833"/>
    </source>
</evidence>
<dbReference type="GO" id="GO:0016020">
    <property type="term" value="C:membrane"/>
    <property type="evidence" value="ECO:0007669"/>
    <property type="project" value="UniProtKB-SubCell"/>
</dbReference>
<keyword evidence="4 5" id="KW-0472">Membrane</keyword>
<feature type="transmembrane region" description="Helical" evidence="5">
    <location>
        <begin position="12"/>
        <end position="30"/>
    </location>
</feature>
<dbReference type="Pfam" id="PF04991">
    <property type="entry name" value="LicD"/>
    <property type="match status" value="1"/>
</dbReference>
<dbReference type="GO" id="GO:0009100">
    <property type="term" value="P:glycoprotein metabolic process"/>
    <property type="evidence" value="ECO:0007669"/>
    <property type="project" value="UniProtKB-ARBA"/>
</dbReference>
<dbReference type="GeneID" id="66117850"/>
<keyword evidence="3 5" id="KW-1133">Transmembrane helix</keyword>
<comment type="subcellular location">
    <subcellularLocation>
        <location evidence="1">Membrane</location>
        <topology evidence="1">Single-pass membrane protein</topology>
    </subcellularLocation>
</comment>
<name>A0A9P7VBK7_9ASCO</name>
<evidence type="ECO:0000313" key="7">
    <source>
        <dbReference type="EMBL" id="KAG7194795.1"/>
    </source>
</evidence>
<proteinExistence type="predicted"/>
<dbReference type="OrthoDB" id="444255at2759"/>
<dbReference type="RefSeq" id="XP_043050342.1">
    <property type="nucleotide sequence ID" value="XM_043195145.1"/>
</dbReference>
<evidence type="ECO:0000256" key="1">
    <source>
        <dbReference type="ARBA" id="ARBA00004167"/>
    </source>
</evidence>
<protein>
    <recommendedName>
        <fullName evidence="6">LicD/FKTN/FKRP nucleotidyltransferase domain-containing protein</fullName>
    </recommendedName>
</protein>
<keyword evidence="2 5" id="KW-0812">Transmembrane</keyword>
<dbReference type="PANTHER" id="PTHR15407:SF28">
    <property type="entry name" value="RIBITOL-5-PHOSPHATE TRANSFERASE FKTN"/>
    <property type="match status" value="1"/>
</dbReference>
<reference evidence="7" key="1">
    <citation type="submission" date="2021-03" db="EMBL/GenBank/DDBJ databases">
        <authorList>
            <person name="Palmer J.M."/>
        </authorList>
    </citation>
    <scope>NUCLEOTIDE SEQUENCE</scope>
    <source>
        <strain evidence="7">ARV_011</strain>
    </source>
</reference>
<comment type="caution">
    <text evidence="7">The sequence shown here is derived from an EMBL/GenBank/DDBJ whole genome shotgun (WGS) entry which is preliminary data.</text>
</comment>
<evidence type="ECO:0000256" key="4">
    <source>
        <dbReference type="ARBA" id="ARBA00023136"/>
    </source>
</evidence>
<dbReference type="AlphaFoldDB" id="A0A9P7VBK7"/>
<evidence type="ECO:0000256" key="2">
    <source>
        <dbReference type="ARBA" id="ARBA00022692"/>
    </source>
</evidence>
<gene>
    <name evidence="7" type="ORF">KQ657_004476</name>
</gene>
<feature type="domain" description="LicD/FKTN/FKRP nucleotidyltransferase" evidence="6">
    <location>
        <begin position="309"/>
        <end position="431"/>
    </location>
</feature>
<dbReference type="Proteomes" id="UP000790833">
    <property type="component" value="Unassembled WGS sequence"/>
</dbReference>
<dbReference type="EMBL" id="JAHMUF010000006">
    <property type="protein sequence ID" value="KAG7194795.1"/>
    <property type="molecule type" value="Genomic_DNA"/>
</dbReference>
<evidence type="ECO:0000256" key="3">
    <source>
        <dbReference type="ARBA" id="ARBA00022989"/>
    </source>
</evidence>
<evidence type="ECO:0000256" key="5">
    <source>
        <dbReference type="SAM" id="Phobius"/>
    </source>
</evidence>
<dbReference type="PANTHER" id="PTHR15407">
    <property type="entry name" value="FUKUTIN-RELATED"/>
    <property type="match status" value="1"/>
</dbReference>
<keyword evidence="8" id="KW-1185">Reference proteome</keyword>
<sequence>MLVEAKWFLYKYKRLLVALGLLVALIYLVYEGFHNDVATNYANQQLSKIGIYKIKYPSVKQVDALFENTENQYSNVLFSYLNSKKETGLPETVPFSWNQFLDLDSYFARKDIQDKLLKENSCLKLERHFGKPEAVSFNCKDEKFDNLIPYKINENIFLYLTADNRVLLKNLYLQTSAPNPASLVYLMDDLVYQFPVDPKSQLIKIEEPGSLDKNLDRFKTNFAAKFIHKPLADLFESKTLSKFDFSADWPEVLDFDAPKYFSEAYTLNEPKASAYDWRFFDHLQAFDMNQRHAILKRLMRGWSHFSQQFNIFSWINKESMVGWYWNGLNLPWTNDLDIQLSASEFDKLLKFNNTLVFDYNDSSKGHYNVFYLDINPYYSKIRGNNNNMVNARFIDVMSGVVMDVTVLILVEDFQGLMSSKSLTEKERARFKDLERKESMALYDSSYITYPVDQLSTFIPALFENEITYVPAKYEDIIQSKHKSLIGATALQGHKYRQFLRLWVNQENCKIDEKAIVSPSTKHDDEECKKNSQQVRELYEKTKKVTIQHFLELNNFEKFKDNLQNYKLSIPRDARRTF</sequence>
<evidence type="ECO:0000259" key="6">
    <source>
        <dbReference type="Pfam" id="PF04991"/>
    </source>
</evidence>
<organism evidence="7 8">
    <name type="scientific">Scheffersomyces spartinae</name>
    <dbReference type="NCBI Taxonomy" id="45513"/>
    <lineage>
        <taxon>Eukaryota</taxon>
        <taxon>Fungi</taxon>
        <taxon>Dikarya</taxon>
        <taxon>Ascomycota</taxon>
        <taxon>Saccharomycotina</taxon>
        <taxon>Pichiomycetes</taxon>
        <taxon>Debaryomycetaceae</taxon>
        <taxon>Scheffersomyces</taxon>
    </lineage>
</organism>
<dbReference type="InterPro" id="IPR007074">
    <property type="entry name" value="LicD/FKTN/FKRP_NTP_transf"/>
</dbReference>